<name>A0AAF3F282_9BILA</name>
<dbReference type="Gene3D" id="3.60.21.50">
    <property type="match status" value="1"/>
</dbReference>
<evidence type="ECO:0000259" key="3">
    <source>
        <dbReference type="Pfam" id="PF04042"/>
    </source>
</evidence>
<accession>A0AAF3F282</accession>
<dbReference type="Pfam" id="PF04042">
    <property type="entry name" value="DNA_pol_E_B"/>
    <property type="match status" value="1"/>
</dbReference>
<dbReference type="InterPro" id="IPR007185">
    <property type="entry name" value="DNA_pol_a/d/e_bsu"/>
</dbReference>
<reference evidence="6" key="1">
    <citation type="submission" date="2024-02" db="UniProtKB">
        <authorList>
            <consortium name="WormBaseParasite"/>
        </authorList>
    </citation>
    <scope>IDENTIFICATION</scope>
</reference>
<dbReference type="InterPro" id="IPR024826">
    <property type="entry name" value="DNA_pol_delta/II_ssu"/>
</dbReference>
<dbReference type="Proteomes" id="UP000887575">
    <property type="component" value="Unassembled WGS sequence"/>
</dbReference>
<dbReference type="GO" id="GO:0006271">
    <property type="term" value="P:DNA strand elongation involved in DNA replication"/>
    <property type="evidence" value="ECO:0007669"/>
    <property type="project" value="TreeGrafter"/>
</dbReference>
<organism evidence="5 6">
    <name type="scientific">Mesorhabditis belari</name>
    <dbReference type="NCBI Taxonomy" id="2138241"/>
    <lineage>
        <taxon>Eukaryota</taxon>
        <taxon>Metazoa</taxon>
        <taxon>Ecdysozoa</taxon>
        <taxon>Nematoda</taxon>
        <taxon>Chromadorea</taxon>
        <taxon>Rhabditida</taxon>
        <taxon>Rhabditina</taxon>
        <taxon>Rhabditomorpha</taxon>
        <taxon>Rhabditoidea</taxon>
        <taxon>Rhabditidae</taxon>
        <taxon>Mesorhabditinae</taxon>
        <taxon>Mesorhabditis</taxon>
    </lineage>
</organism>
<dbReference type="Gene3D" id="2.40.50.430">
    <property type="match status" value="1"/>
</dbReference>
<evidence type="ECO:0000259" key="4">
    <source>
        <dbReference type="Pfam" id="PF18018"/>
    </source>
</evidence>
<proteinExistence type="inferred from homology"/>
<evidence type="ECO:0008006" key="7">
    <source>
        <dbReference type="Google" id="ProtNLM"/>
    </source>
</evidence>
<dbReference type="InterPro" id="IPR040663">
    <property type="entry name" value="DNA_pol_D_N"/>
</dbReference>
<evidence type="ECO:0000313" key="6">
    <source>
        <dbReference type="WBParaSite" id="MBELARI_LOCUS20662"/>
    </source>
</evidence>
<sequence>MDSQHVNGSACKTIKVMVSERRVKRSALSYENRSERFLIGAADMGSGWHQRQYFHLYEARVKAVRERILQNAQRMLSKNIKISSLENVAEEVDSQSTTATDVLVVGTIEKRIRARPSVLKTMADDDLKMDDSEEDGGNGIDSEVPTLIGNKDFLEFEDDKQILTGNINMDSVATGCTCGLFGRQVSGGVFEVKQVVWPMPAPQRPLPTFDSEPMIAFLSGINVCGNPQQDANALSGLTLFTQWAGGQMGIETDKAAHVCRVVITGESINVASQAVEFANKAAYLIRHEEAPNVGCAKVLDEHIARLTTLMPVDLMPGDGDPTVALHPQRPIHKTVLPMAGLNGGTLNLTTNPYEFSLGELDFCVLSGQTITDLRRLSTINSASKLMTHMLTWQHLAPTCPDTVDGFPLIDRDPFVIERFPHVMVVGNQPKAEVDVFESAGRRCVLISLPRFSRSQIVALLNLRTLKVEWKQFTV</sequence>
<dbReference type="Pfam" id="PF18018">
    <property type="entry name" value="DNA_pol_D_N"/>
    <property type="match status" value="1"/>
</dbReference>
<dbReference type="WBParaSite" id="MBELARI_LOCUS20662">
    <property type="protein sequence ID" value="MBELARI_LOCUS20662"/>
    <property type="gene ID" value="MBELARI_LOCUS20662"/>
</dbReference>
<protein>
    <recommendedName>
        <fullName evidence="7">DNA polymerase delta subunit 2</fullName>
    </recommendedName>
</protein>
<dbReference type="PANTHER" id="PTHR10416:SF0">
    <property type="entry name" value="DNA POLYMERASE DELTA SUBUNIT 2"/>
    <property type="match status" value="1"/>
</dbReference>
<keyword evidence="2" id="KW-0235">DNA replication</keyword>
<evidence type="ECO:0000256" key="1">
    <source>
        <dbReference type="ARBA" id="ARBA00006035"/>
    </source>
</evidence>
<keyword evidence="5" id="KW-1185">Reference proteome</keyword>
<dbReference type="GO" id="GO:0003677">
    <property type="term" value="F:DNA binding"/>
    <property type="evidence" value="ECO:0007669"/>
    <property type="project" value="InterPro"/>
</dbReference>
<evidence type="ECO:0000256" key="2">
    <source>
        <dbReference type="ARBA" id="ARBA00022705"/>
    </source>
</evidence>
<feature type="domain" description="DNA polymerase delta subunit OB-fold" evidence="4">
    <location>
        <begin position="52"/>
        <end position="195"/>
    </location>
</feature>
<dbReference type="GO" id="GO:0043625">
    <property type="term" value="C:delta DNA polymerase complex"/>
    <property type="evidence" value="ECO:0007669"/>
    <property type="project" value="TreeGrafter"/>
</dbReference>
<dbReference type="AlphaFoldDB" id="A0AAF3F282"/>
<evidence type="ECO:0000313" key="5">
    <source>
        <dbReference type="Proteomes" id="UP000887575"/>
    </source>
</evidence>
<dbReference type="PANTHER" id="PTHR10416">
    <property type="entry name" value="DNA POLYMERASE DELTA SUBUNIT 2"/>
    <property type="match status" value="1"/>
</dbReference>
<comment type="similarity">
    <text evidence="1">Belongs to the DNA polymerase delta/II small subunit family.</text>
</comment>
<feature type="domain" description="DNA polymerase alpha/delta/epsilon subunit B" evidence="3">
    <location>
        <begin position="235"/>
        <end position="430"/>
    </location>
</feature>